<name>A0A9Q0NSP1_SALVM</name>
<accession>A0A9Q0NSP1</accession>
<reference evidence="2" key="1">
    <citation type="submission" date="2022-11" db="EMBL/GenBank/DDBJ databases">
        <authorList>
            <person name="Hyden B.L."/>
            <person name="Feng K."/>
            <person name="Yates T."/>
            <person name="Jawdy S."/>
            <person name="Smart L.B."/>
            <person name="Muchero W."/>
        </authorList>
    </citation>
    <scope>NUCLEOTIDE SEQUENCE</scope>
    <source>
        <tissue evidence="2">Shoot tip</tissue>
    </source>
</reference>
<feature type="region of interest" description="Disordered" evidence="1">
    <location>
        <begin position="1"/>
        <end position="36"/>
    </location>
</feature>
<dbReference type="OrthoDB" id="774871at2759"/>
<dbReference type="PANTHER" id="PTHR33593">
    <property type="entry name" value="DUF1442 FAMILY PROTEIN"/>
    <property type="match status" value="1"/>
</dbReference>
<keyword evidence="3" id="KW-1185">Reference proteome</keyword>
<protein>
    <submittedName>
        <fullName evidence="2">DUF1442 FAMILY PROTEIN</fullName>
    </submittedName>
</protein>
<dbReference type="Gene3D" id="3.40.50.150">
    <property type="entry name" value="Vaccinia Virus protein VP39"/>
    <property type="match status" value="1"/>
</dbReference>
<dbReference type="EMBL" id="JAPFFL010000016">
    <property type="protein sequence ID" value="KAJ6675218.1"/>
    <property type="molecule type" value="Genomic_DNA"/>
</dbReference>
<evidence type="ECO:0000313" key="3">
    <source>
        <dbReference type="Proteomes" id="UP001151529"/>
    </source>
</evidence>
<dbReference type="SUPFAM" id="SSF53335">
    <property type="entry name" value="S-adenosyl-L-methionine-dependent methyltransferases"/>
    <property type="match status" value="1"/>
</dbReference>
<reference evidence="2" key="2">
    <citation type="journal article" date="2023" name="Int. J. Mol. Sci.">
        <title>De Novo Assembly and Annotation of 11 Diverse Shrub Willow (Salix) Genomes Reveals Novel Gene Organization in Sex-Linked Regions.</title>
        <authorList>
            <person name="Hyden B."/>
            <person name="Feng K."/>
            <person name="Yates T.B."/>
            <person name="Jawdy S."/>
            <person name="Cereghino C."/>
            <person name="Smart L.B."/>
            <person name="Muchero W."/>
        </authorList>
    </citation>
    <scope>NUCLEOTIDE SEQUENCE [LARGE SCALE GENOMIC DNA]</scope>
    <source>
        <tissue evidence="2">Shoot tip</tissue>
    </source>
</reference>
<proteinExistence type="predicted"/>
<feature type="compositionally biased region" description="Basic and acidic residues" evidence="1">
    <location>
        <begin position="26"/>
        <end position="36"/>
    </location>
</feature>
<organism evidence="2 3">
    <name type="scientific">Salix viminalis</name>
    <name type="common">Common osier</name>
    <name type="synonym">Basket willow</name>
    <dbReference type="NCBI Taxonomy" id="40686"/>
    <lineage>
        <taxon>Eukaryota</taxon>
        <taxon>Viridiplantae</taxon>
        <taxon>Streptophyta</taxon>
        <taxon>Embryophyta</taxon>
        <taxon>Tracheophyta</taxon>
        <taxon>Spermatophyta</taxon>
        <taxon>Magnoliopsida</taxon>
        <taxon>eudicotyledons</taxon>
        <taxon>Gunneridae</taxon>
        <taxon>Pentapetalae</taxon>
        <taxon>rosids</taxon>
        <taxon>fabids</taxon>
        <taxon>Malpighiales</taxon>
        <taxon>Salicaceae</taxon>
        <taxon>Saliceae</taxon>
        <taxon>Salix</taxon>
    </lineage>
</organism>
<dbReference type="AlphaFoldDB" id="A0A9Q0NSP1"/>
<comment type="caution">
    <text evidence="2">The sequence shown here is derived from an EMBL/GenBank/DDBJ whole genome shotgun (WGS) entry which is preliminary data.</text>
</comment>
<dbReference type="Pfam" id="PF07279">
    <property type="entry name" value="DUF1442"/>
    <property type="match status" value="1"/>
</dbReference>
<dbReference type="InterPro" id="IPR009902">
    <property type="entry name" value="DUF1442"/>
</dbReference>
<dbReference type="PANTHER" id="PTHR33593:SF1">
    <property type="entry name" value="DUF1442 FAMILY PROTEIN"/>
    <property type="match status" value="1"/>
</dbReference>
<evidence type="ECO:0000313" key="2">
    <source>
        <dbReference type="EMBL" id="KAJ6675218.1"/>
    </source>
</evidence>
<dbReference type="InterPro" id="IPR029063">
    <property type="entry name" value="SAM-dependent_MTases_sf"/>
</dbReference>
<evidence type="ECO:0000256" key="1">
    <source>
        <dbReference type="SAM" id="MobiDB-lite"/>
    </source>
</evidence>
<dbReference type="Proteomes" id="UP001151529">
    <property type="component" value="Chromosome 14"/>
</dbReference>
<gene>
    <name evidence="2" type="ORF">OIU85_011390</name>
</gene>
<sequence length="303" mass="34011">MGINLDGKQNPVSPNPDVDSMSLTRPEWKEQEREKEKVKHKLQRPLTAFFIASISDLPYNILVLFLMKDSEHFLIKETVLMEWSATSATRAYLDTLKLCGNHKKRYDSWMTKEPGSNEFISALAAGMKAKLIVEVANGVSPSTVALAAAARQTGGRLVCILPEPVPAESKKVIKDSGLKDIVDFKTGDPSKLLPNYEKIDFSLVDCKNDEYTRLLKLIDVNPRRSVVVANNLAGKGMEVTMIGKSNDIEKRDWGRESSSPPKIKENTMKKIISSNWIVKVDEKSGEEHIYRVPKFHLGLSQQR</sequence>